<feature type="chain" id="PRO_5002247904" evidence="2">
    <location>
        <begin position="17"/>
        <end position="252"/>
    </location>
</feature>
<evidence type="ECO:0000313" key="4">
    <source>
        <dbReference type="Proteomes" id="UP000054270"/>
    </source>
</evidence>
<feature type="region of interest" description="Disordered" evidence="1">
    <location>
        <begin position="232"/>
        <end position="252"/>
    </location>
</feature>
<feature type="region of interest" description="Disordered" evidence="1">
    <location>
        <begin position="81"/>
        <end position="105"/>
    </location>
</feature>
<evidence type="ECO:0000313" key="3">
    <source>
        <dbReference type="EMBL" id="KJA25488.1"/>
    </source>
</evidence>
<dbReference type="AlphaFoldDB" id="A0A0D2MNI9"/>
<feature type="signal peptide" evidence="2">
    <location>
        <begin position="1"/>
        <end position="16"/>
    </location>
</feature>
<evidence type="ECO:0000256" key="1">
    <source>
        <dbReference type="SAM" id="MobiDB-lite"/>
    </source>
</evidence>
<sequence>MLCVARSLILTSSALARNSAPSPAIRWIVAPRALLATVAGLPRKKRLLDVPHHIRKRCSAIALSTTSVRVDGTVLAAPHRRWGSLSPATPQSGASSPSETAPSDSIRNARRLGRHMHDTERHLTAVAPAVFESRRCPHENLPQRADVGGLLPVERASLRARARSAPLSRSFHIGTSCAHAPSFAQFTGSHNRTCKRHSATYSYAAACAVFLSASGVSGDVSARSRGAHIGISARRKAARQHTAETLPSRAAA</sequence>
<keyword evidence="2" id="KW-0732">Signal</keyword>
<gene>
    <name evidence="3" type="ORF">HYPSUDRAFT_213849</name>
</gene>
<accession>A0A0D2MNI9</accession>
<protein>
    <submittedName>
        <fullName evidence="3">Uncharacterized protein</fullName>
    </submittedName>
</protein>
<dbReference type="Proteomes" id="UP000054270">
    <property type="component" value="Unassembled WGS sequence"/>
</dbReference>
<keyword evidence="4" id="KW-1185">Reference proteome</keyword>
<reference evidence="4" key="1">
    <citation type="submission" date="2014-04" db="EMBL/GenBank/DDBJ databases">
        <title>Evolutionary Origins and Diversification of the Mycorrhizal Mutualists.</title>
        <authorList>
            <consortium name="DOE Joint Genome Institute"/>
            <consortium name="Mycorrhizal Genomics Consortium"/>
            <person name="Kohler A."/>
            <person name="Kuo A."/>
            <person name="Nagy L.G."/>
            <person name="Floudas D."/>
            <person name="Copeland A."/>
            <person name="Barry K.W."/>
            <person name="Cichocki N."/>
            <person name="Veneault-Fourrey C."/>
            <person name="LaButti K."/>
            <person name="Lindquist E.A."/>
            <person name="Lipzen A."/>
            <person name="Lundell T."/>
            <person name="Morin E."/>
            <person name="Murat C."/>
            <person name="Riley R."/>
            <person name="Ohm R."/>
            <person name="Sun H."/>
            <person name="Tunlid A."/>
            <person name="Henrissat B."/>
            <person name="Grigoriev I.V."/>
            <person name="Hibbett D.S."/>
            <person name="Martin F."/>
        </authorList>
    </citation>
    <scope>NUCLEOTIDE SEQUENCE [LARGE SCALE GENOMIC DNA]</scope>
    <source>
        <strain evidence="4">FD-334 SS-4</strain>
    </source>
</reference>
<dbReference type="EMBL" id="KN817531">
    <property type="protein sequence ID" value="KJA25488.1"/>
    <property type="molecule type" value="Genomic_DNA"/>
</dbReference>
<proteinExistence type="predicted"/>
<evidence type="ECO:0000256" key="2">
    <source>
        <dbReference type="SAM" id="SignalP"/>
    </source>
</evidence>
<name>A0A0D2MNI9_HYPSF</name>
<organism evidence="3 4">
    <name type="scientific">Hypholoma sublateritium (strain FD-334 SS-4)</name>
    <dbReference type="NCBI Taxonomy" id="945553"/>
    <lineage>
        <taxon>Eukaryota</taxon>
        <taxon>Fungi</taxon>
        <taxon>Dikarya</taxon>
        <taxon>Basidiomycota</taxon>
        <taxon>Agaricomycotina</taxon>
        <taxon>Agaricomycetes</taxon>
        <taxon>Agaricomycetidae</taxon>
        <taxon>Agaricales</taxon>
        <taxon>Agaricineae</taxon>
        <taxon>Strophariaceae</taxon>
        <taxon>Hypholoma</taxon>
    </lineage>
</organism>
<feature type="compositionally biased region" description="Polar residues" evidence="1">
    <location>
        <begin position="86"/>
        <end position="105"/>
    </location>
</feature>